<dbReference type="PANTHER" id="PTHR37461">
    <property type="entry name" value="ANTI-SIGMA-K FACTOR RSKA"/>
    <property type="match status" value="1"/>
</dbReference>
<proteinExistence type="predicted"/>
<dbReference type="InterPro" id="IPR051474">
    <property type="entry name" value="Anti-sigma-K/W_factor"/>
</dbReference>
<reference evidence="3 4" key="1">
    <citation type="submission" date="2016-11" db="EMBL/GenBank/DDBJ databases">
        <authorList>
            <person name="Jaros S."/>
            <person name="Januszkiewicz K."/>
            <person name="Wedrychowicz H."/>
        </authorList>
    </citation>
    <scope>NUCLEOTIDE SEQUENCE [LARGE SCALE GENOMIC DNA]</scope>
    <source>
        <strain evidence="3 4">ATCC 23634</strain>
    </source>
</reference>
<gene>
    <name evidence="3" type="ORF">SAMN02983003_3664</name>
</gene>
<sequence length="247" mass="25954">MSTPDDMGRAGDYVLGLMEPEAQAAFEADMLRDPALAAQVDLLARRMGALDDTAEPAPVSAGLWERLADQLDAHPQVAPLRPAAPTAAATPTAPRREKRADWRLLPMAASVLVAAGLGYLTGWQTRPLPEPGAPVVVAVLLSEGTQVPGAIIEAFADDSVRVVPLENFIVPEGRVLELWTLPNPATGPVSLGRFDSPRSIVLSGPNLPRPASGQLYEITLEPAPGSPTGRPTGPILVKGLAQQPPEV</sequence>
<dbReference type="RefSeq" id="WP_072346069.1">
    <property type="nucleotide sequence ID" value="NZ_FPKU01000003.1"/>
</dbReference>
<dbReference type="STRING" id="665118.SAMN02983003_3664"/>
<dbReference type="GO" id="GO:0005886">
    <property type="term" value="C:plasma membrane"/>
    <property type="evidence" value="ECO:0007669"/>
    <property type="project" value="InterPro"/>
</dbReference>
<dbReference type="GO" id="GO:0006417">
    <property type="term" value="P:regulation of translation"/>
    <property type="evidence" value="ECO:0007669"/>
    <property type="project" value="TreeGrafter"/>
</dbReference>
<dbReference type="AlphaFoldDB" id="A0A1K2I261"/>
<protein>
    <submittedName>
        <fullName evidence="3">Anti-sigma-K factor RskA</fullName>
    </submittedName>
</protein>
<evidence type="ECO:0000313" key="3">
    <source>
        <dbReference type="EMBL" id="SFZ86482.1"/>
    </source>
</evidence>
<dbReference type="InterPro" id="IPR018764">
    <property type="entry name" value="RskA_C"/>
</dbReference>
<dbReference type="GO" id="GO:0016989">
    <property type="term" value="F:sigma factor antagonist activity"/>
    <property type="evidence" value="ECO:0007669"/>
    <property type="project" value="TreeGrafter"/>
</dbReference>
<keyword evidence="4" id="KW-1185">Reference proteome</keyword>
<evidence type="ECO:0000259" key="2">
    <source>
        <dbReference type="Pfam" id="PF10099"/>
    </source>
</evidence>
<dbReference type="OrthoDB" id="9816387at2"/>
<feature type="compositionally biased region" description="Low complexity" evidence="1">
    <location>
        <begin position="78"/>
        <end position="93"/>
    </location>
</feature>
<feature type="domain" description="Anti-sigma K factor RskA C-terminal" evidence="2">
    <location>
        <begin position="108"/>
        <end position="235"/>
    </location>
</feature>
<accession>A0A1K2I261</accession>
<dbReference type="PANTHER" id="PTHR37461:SF1">
    <property type="entry name" value="ANTI-SIGMA-K FACTOR RSKA"/>
    <property type="match status" value="1"/>
</dbReference>
<organism evidence="3 4">
    <name type="scientific">Devosia enhydra</name>
    <dbReference type="NCBI Taxonomy" id="665118"/>
    <lineage>
        <taxon>Bacteria</taxon>
        <taxon>Pseudomonadati</taxon>
        <taxon>Pseudomonadota</taxon>
        <taxon>Alphaproteobacteria</taxon>
        <taxon>Hyphomicrobiales</taxon>
        <taxon>Devosiaceae</taxon>
        <taxon>Devosia</taxon>
    </lineage>
</organism>
<feature type="region of interest" description="Disordered" evidence="1">
    <location>
        <begin position="77"/>
        <end position="99"/>
    </location>
</feature>
<dbReference type="Proteomes" id="UP000183447">
    <property type="component" value="Unassembled WGS sequence"/>
</dbReference>
<name>A0A1K2I261_9HYPH</name>
<dbReference type="EMBL" id="FPKU01000003">
    <property type="protein sequence ID" value="SFZ86482.1"/>
    <property type="molecule type" value="Genomic_DNA"/>
</dbReference>
<dbReference type="Pfam" id="PF10099">
    <property type="entry name" value="RskA_C"/>
    <property type="match status" value="1"/>
</dbReference>
<evidence type="ECO:0000313" key="4">
    <source>
        <dbReference type="Proteomes" id="UP000183447"/>
    </source>
</evidence>
<evidence type="ECO:0000256" key="1">
    <source>
        <dbReference type="SAM" id="MobiDB-lite"/>
    </source>
</evidence>
<feature type="region of interest" description="Disordered" evidence="1">
    <location>
        <begin position="221"/>
        <end position="247"/>
    </location>
</feature>